<dbReference type="EMBL" id="CABFWF030000001">
    <property type="protein sequence ID" value="CAD7023268.1"/>
    <property type="molecule type" value="Genomic_DNA"/>
</dbReference>
<name>A0ABM8PCQ4_9HYPH</name>
<gene>
    <name evidence="1" type="ORF">REJC140_00149</name>
</gene>
<sequence length="108" mass="12871">MSYDFFNRKTVVGRKDHRCEHCSGTIGKGERHFYCAGKFDGYFMDYREHPECFDAWVGLHKLRETYYDDERPFLAADDDIDQGEREWLHEKFPVVAARLWPKQFGRAA</sequence>
<evidence type="ECO:0000313" key="2">
    <source>
        <dbReference type="Proteomes" id="UP000606921"/>
    </source>
</evidence>
<dbReference type="RefSeq" id="WP_142590855.1">
    <property type="nucleotide sequence ID" value="NZ_CABFWF030000001.1"/>
</dbReference>
<dbReference type="Proteomes" id="UP000606921">
    <property type="component" value="Unassembled WGS sequence"/>
</dbReference>
<evidence type="ECO:0000313" key="1">
    <source>
        <dbReference type="EMBL" id="CAD7023268.1"/>
    </source>
</evidence>
<protein>
    <submittedName>
        <fullName evidence="1">Uncharacterized protein</fullName>
    </submittedName>
</protein>
<organism evidence="1 2">
    <name type="scientific">Pseudorhizobium endolithicum</name>
    <dbReference type="NCBI Taxonomy" id="1191678"/>
    <lineage>
        <taxon>Bacteria</taxon>
        <taxon>Pseudomonadati</taxon>
        <taxon>Pseudomonadota</taxon>
        <taxon>Alphaproteobacteria</taxon>
        <taxon>Hyphomicrobiales</taxon>
        <taxon>Rhizobiaceae</taxon>
        <taxon>Rhizobium/Agrobacterium group</taxon>
        <taxon>Pseudorhizobium</taxon>
    </lineage>
</organism>
<keyword evidence="2" id="KW-1185">Reference proteome</keyword>
<reference evidence="1 2" key="1">
    <citation type="submission" date="2020-11" db="EMBL/GenBank/DDBJ databases">
        <authorList>
            <person name="Lassalle F."/>
        </authorList>
    </citation>
    <scope>NUCLEOTIDE SEQUENCE [LARGE SCALE GENOMIC DNA]</scope>
    <source>
        <strain evidence="1 2">JC140</strain>
    </source>
</reference>
<proteinExistence type="predicted"/>
<comment type="caution">
    <text evidence="1">The sequence shown here is derived from an EMBL/GenBank/DDBJ whole genome shotgun (WGS) entry which is preliminary data.</text>
</comment>
<accession>A0ABM8PCQ4</accession>